<gene>
    <name evidence="1" type="ORF">OK117_07830</name>
</gene>
<dbReference type="AlphaFoldDB" id="A0AAJ5QYK9"/>
<reference evidence="1" key="1">
    <citation type="journal article" date="2022" name="Phytopathology">
        <title>Complete circularized genome resources of seven strains of Xylella fastidiosa subsp. fastidiosa using hybrid assembly reveals unknown plasmids.</title>
        <authorList>
            <person name="Velasco-Amo M.D.P."/>
            <person name="Arias-Giraldo L.F.F."/>
            <person name="Ecija M.R."/>
            <person name="De La Fuente L."/>
            <person name="Marco-Noales E."/>
            <person name="Moralejo E."/>
            <person name="Navas-Cort J.A."/>
            <person name="Landa B.B."/>
        </authorList>
    </citation>
    <scope>NUCLEOTIDE SEQUENCE</scope>
    <source>
        <strain evidence="1">CFBP8073</strain>
    </source>
</reference>
<accession>A0AAJ5QYK9</accession>
<dbReference type="RefSeq" id="WP_058564544.1">
    <property type="nucleotide sequence ID" value="NZ_CP109886.1"/>
</dbReference>
<protein>
    <submittedName>
        <fullName evidence="1">Uncharacterized protein</fullName>
    </submittedName>
</protein>
<reference evidence="1" key="2">
    <citation type="submission" date="2022-10" db="EMBL/GenBank/DDBJ databases">
        <authorList>
            <person name="Landa B."/>
            <person name="Arias-Giraldo L.F."/>
            <person name="Roman-Ecija M."/>
            <person name="Velasco-Amo M.P."/>
            <person name="De La Fuente L."/>
            <person name="Marco-Noales E."/>
            <person name="Moralejo E."/>
        </authorList>
    </citation>
    <scope>NUCLEOTIDE SEQUENCE</scope>
    <source>
        <strain evidence="1">CFBP8073</strain>
    </source>
</reference>
<name>A0AAJ5QYK9_XYLFS</name>
<evidence type="ECO:0000313" key="1">
    <source>
        <dbReference type="EMBL" id="WCF27556.1"/>
    </source>
</evidence>
<dbReference type="Proteomes" id="UP001211513">
    <property type="component" value="Chromosome"/>
</dbReference>
<evidence type="ECO:0000313" key="2">
    <source>
        <dbReference type="Proteomes" id="UP001211513"/>
    </source>
</evidence>
<dbReference type="EMBL" id="CP109886">
    <property type="protein sequence ID" value="WCF27556.1"/>
    <property type="molecule type" value="Genomic_DNA"/>
</dbReference>
<sequence>MHIVNTTVPYAERCIFIEGGTAVILPFLNVAKGTDKDTSCYELFLDTNALNNVQWYAQLPEYIRTRSVINPWFALQEQWLSNMEFRESPTNRIEAMIQKLAKSGMRFREQYAQQQARLLRNNDAVLRRHCSIVVCYVVIMKSLLTQQLPVEQLLQHLEHIVQQDIPRSPALITLTALGTLLKGHQSLKFTDDPKPAFSYLESFLAFQPGRKEETDHMNVPYLRNRAFDINLWLTLPVLRQHGYRFEGIPAIVTGDRVLHRLILRVIPPFWHEKPIMAFGLLEEGLPRCLWERVRAISGSVQVRGEPTHKEHLARMSTLFDLAKACCADERERDALDQMFSQWWRPGFDKQINFS</sequence>
<proteinExistence type="predicted"/>
<organism evidence="1 2">
    <name type="scientific">Xylella fastidiosa subsp. fastidiosa</name>
    <dbReference type="NCBI Taxonomy" id="644356"/>
    <lineage>
        <taxon>Bacteria</taxon>
        <taxon>Pseudomonadati</taxon>
        <taxon>Pseudomonadota</taxon>
        <taxon>Gammaproteobacteria</taxon>
        <taxon>Lysobacterales</taxon>
        <taxon>Lysobacteraceae</taxon>
        <taxon>Xylella</taxon>
    </lineage>
</organism>